<accession>A0A382ITG0</accession>
<dbReference type="AlphaFoldDB" id="A0A382ITG0"/>
<evidence type="ECO:0000313" key="1">
    <source>
        <dbReference type="EMBL" id="SVC02502.1"/>
    </source>
</evidence>
<protein>
    <submittedName>
        <fullName evidence="1">Uncharacterized protein</fullName>
    </submittedName>
</protein>
<name>A0A382ITG0_9ZZZZ</name>
<organism evidence="1">
    <name type="scientific">marine metagenome</name>
    <dbReference type="NCBI Taxonomy" id="408172"/>
    <lineage>
        <taxon>unclassified sequences</taxon>
        <taxon>metagenomes</taxon>
        <taxon>ecological metagenomes</taxon>
    </lineage>
</organism>
<feature type="non-terminal residue" evidence="1">
    <location>
        <position position="41"/>
    </location>
</feature>
<proteinExistence type="predicted"/>
<sequence>MAKLTRQLLFENPIDQYIKWQQEAYEADGHKLSSMALATAG</sequence>
<reference evidence="1" key="1">
    <citation type="submission" date="2018-05" db="EMBL/GenBank/DDBJ databases">
        <authorList>
            <person name="Lanie J.A."/>
            <person name="Ng W.-L."/>
            <person name="Kazmierczak K.M."/>
            <person name="Andrzejewski T.M."/>
            <person name="Davidsen T.M."/>
            <person name="Wayne K.J."/>
            <person name="Tettelin H."/>
            <person name="Glass J.I."/>
            <person name="Rusch D."/>
            <person name="Podicherti R."/>
            <person name="Tsui H.-C.T."/>
            <person name="Winkler M.E."/>
        </authorList>
    </citation>
    <scope>NUCLEOTIDE SEQUENCE</scope>
</reference>
<gene>
    <name evidence="1" type="ORF">METZ01_LOCUS255356</name>
</gene>
<dbReference type="EMBL" id="UINC01069266">
    <property type="protein sequence ID" value="SVC02502.1"/>
    <property type="molecule type" value="Genomic_DNA"/>
</dbReference>